<evidence type="ECO:0000313" key="2">
    <source>
        <dbReference type="EMBL" id="MDD1795732.1"/>
    </source>
</evidence>
<feature type="transmembrane region" description="Helical" evidence="1">
    <location>
        <begin position="89"/>
        <end position="111"/>
    </location>
</feature>
<comment type="caution">
    <text evidence="2">The sequence shown here is derived from an EMBL/GenBank/DDBJ whole genome shotgun (WGS) entry which is preliminary data.</text>
</comment>
<organism evidence="2 3">
    <name type="scientific">Enterovibrio gelatinilyticus</name>
    <dbReference type="NCBI Taxonomy" id="2899819"/>
    <lineage>
        <taxon>Bacteria</taxon>
        <taxon>Pseudomonadati</taxon>
        <taxon>Pseudomonadota</taxon>
        <taxon>Gammaproteobacteria</taxon>
        <taxon>Vibrionales</taxon>
        <taxon>Vibrionaceae</taxon>
        <taxon>Enterovibrio</taxon>
    </lineage>
</organism>
<evidence type="ECO:0000256" key="1">
    <source>
        <dbReference type="SAM" id="Phobius"/>
    </source>
</evidence>
<keyword evidence="1" id="KW-1133">Transmembrane helix</keyword>
<gene>
    <name evidence="2" type="ORF">LRP50_21660</name>
</gene>
<sequence length="114" mass="13361">MDNIDVSILLVILGWIAIPTFFFFALFFVVWLVLKSQNNELIQGRYVISKEVDCVRGLWFSMSSFMEEKAFLQLQNGWLKSLLKFIYPLYFLWDLTFLLAIVGFLLVAGWLCFS</sequence>
<reference evidence="2" key="1">
    <citation type="submission" date="2021-12" db="EMBL/GenBank/DDBJ databases">
        <title>Enterovibrio ZSDZ35 sp. nov. and Enterovibrio ZSDZ42 sp. nov., isolated from coastal seawater in Qingdao.</title>
        <authorList>
            <person name="Zhang P."/>
        </authorList>
    </citation>
    <scope>NUCLEOTIDE SEQUENCE</scope>
    <source>
        <strain evidence="2">ZSDZ42</strain>
    </source>
</reference>
<keyword evidence="3" id="KW-1185">Reference proteome</keyword>
<evidence type="ECO:0000313" key="3">
    <source>
        <dbReference type="Proteomes" id="UP001149400"/>
    </source>
</evidence>
<dbReference type="RefSeq" id="WP_274166514.1">
    <property type="nucleotide sequence ID" value="NZ_JAJUBC010000033.1"/>
</dbReference>
<dbReference type="EMBL" id="JAJUBC010000033">
    <property type="protein sequence ID" value="MDD1795732.1"/>
    <property type="molecule type" value="Genomic_DNA"/>
</dbReference>
<protein>
    <submittedName>
        <fullName evidence="2">Uncharacterized protein</fullName>
    </submittedName>
</protein>
<name>A0ABT5R896_9GAMM</name>
<keyword evidence="1" id="KW-0472">Membrane</keyword>
<dbReference type="Proteomes" id="UP001149400">
    <property type="component" value="Unassembled WGS sequence"/>
</dbReference>
<accession>A0ABT5R896</accession>
<feature type="transmembrane region" description="Helical" evidence="1">
    <location>
        <begin position="6"/>
        <end position="34"/>
    </location>
</feature>
<proteinExistence type="predicted"/>
<keyword evidence="1" id="KW-0812">Transmembrane</keyword>